<dbReference type="EMBL" id="MN739500">
    <property type="protein sequence ID" value="QHT08735.1"/>
    <property type="molecule type" value="Genomic_DNA"/>
</dbReference>
<accession>A0A6C0CZ47</accession>
<dbReference type="AlphaFoldDB" id="A0A6C0CZ47"/>
<proteinExistence type="predicted"/>
<name>A0A6C0CZ47_9ZZZZ</name>
<protein>
    <submittedName>
        <fullName evidence="1">Uncharacterized protein</fullName>
    </submittedName>
</protein>
<reference evidence="1" key="1">
    <citation type="journal article" date="2020" name="Nature">
        <title>Giant virus diversity and host interactions through global metagenomics.</title>
        <authorList>
            <person name="Schulz F."/>
            <person name="Roux S."/>
            <person name="Paez-Espino D."/>
            <person name="Jungbluth S."/>
            <person name="Walsh D.A."/>
            <person name="Denef V.J."/>
            <person name="McMahon K.D."/>
            <person name="Konstantinidis K.T."/>
            <person name="Eloe-Fadrosh E.A."/>
            <person name="Kyrpides N.C."/>
            <person name="Woyke T."/>
        </authorList>
    </citation>
    <scope>NUCLEOTIDE SEQUENCE</scope>
    <source>
        <strain evidence="1">GVMAG-M-3300023109-53</strain>
    </source>
</reference>
<evidence type="ECO:0000313" key="1">
    <source>
        <dbReference type="EMBL" id="QHT08735.1"/>
    </source>
</evidence>
<sequence>MSKNIIFFFKLFKILYKLKKRIYRICNPWFLVDNIFKNEYPKYRGLNMKLCYVVKNILGKWQIKIGIMDSGIWGIIYEKYIMW</sequence>
<organism evidence="1">
    <name type="scientific">viral metagenome</name>
    <dbReference type="NCBI Taxonomy" id="1070528"/>
    <lineage>
        <taxon>unclassified sequences</taxon>
        <taxon>metagenomes</taxon>
        <taxon>organismal metagenomes</taxon>
    </lineage>
</organism>